<evidence type="ECO:0000256" key="6">
    <source>
        <dbReference type="ARBA" id="ARBA00023136"/>
    </source>
</evidence>
<dbReference type="PANTHER" id="PTHR14097">
    <property type="entry name" value="OXIDOREDUCTASE HTATIP2"/>
    <property type="match status" value="1"/>
</dbReference>
<keyword evidence="3" id="KW-1000">Mitochondrion outer membrane</keyword>
<dbReference type="Gene3D" id="3.40.50.720">
    <property type="entry name" value="NAD(P)-binding Rossmann-like Domain"/>
    <property type="match status" value="1"/>
</dbReference>
<comment type="caution">
    <text evidence="7">The sequence shown here is derived from an EMBL/GenBank/DDBJ whole genome shotgun (WGS) entry which is preliminary data.</text>
</comment>
<evidence type="ECO:0000256" key="2">
    <source>
        <dbReference type="ARBA" id="ARBA00006617"/>
    </source>
</evidence>
<dbReference type="FunFam" id="3.40.50.720:FF:000366">
    <property type="entry name" value="Protein FMP52, mitochondrial"/>
    <property type="match status" value="1"/>
</dbReference>
<dbReference type="InterPro" id="IPR036291">
    <property type="entry name" value="NAD(P)-bd_dom_sf"/>
</dbReference>
<dbReference type="GO" id="GO:0005741">
    <property type="term" value="C:mitochondrial outer membrane"/>
    <property type="evidence" value="ECO:0007669"/>
    <property type="project" value="UniProtKB-SubCell"/>
</dbReference>
<reference evidence="7" key="1">
    <citation type="submission" date="2019-04" db="EMBL/GenBank/DDBJ databases">
        <title>Sequencing of skin fungus with MAO and IRED activity.</title>
        <authorList>
            <person name="Marsaioli A.J."/>
            <person name="Bonatto J.M.C."/>
            <person name="Reis Junior O."/>
        </authorList>
    </citation>
    <scope>NUCLEOTIDE SEQUENCE</scope>
    <source>
        <strain evidence="7">28M1</strain>
    </source>
</reference>
<dbReference type="OrthoDB" id="430436at2759"/>
<dbReference type="Proteomes" id="UP000758155">
    <property type="component" value="Unassembled WGS sequence"/>
</dbReference>
<evidence type="ECO:0000256" key="4">
    <source>
        <dbReference type="ARBA" id="ARBA00022946"/>
    </source>
</evidence>
<dbReference type="Pfam" id="PF08732">
    <property type="entry name" value="HIM1"/>
    <property type="match status" value="1"/>
</dbReference>
<evidence type="ECO:0000256" key="3">
    <source>
        <dbReference type="ARBA" id="ARBA00022787"/>
    </source>
</evidence>
<dbReference type="PANTHER" id="PTHR14097:SF7">
    <property type="entry name" value="OXIDOREDUCTASE HTATIP2"/>
    <property type="match status" value="1"/>
</dbReference>
<keyword evidence="4" id="KW-0809">Transit peptide</keyword>
<dbReference type="SUPFAM" id="SSF51735">
    <property type="entry name" value="NAD(P)-binding Rossmann-fold domains"/>
    <property type="match status" value="1"/>
</dbReference>
<keyword evidence="8" id="KW-1185">Reference proteome</keyword>
<dbReference type="EMBL" id="SWKV01000015">
    <property type="protein sequence ID" value="KAF3042662.1"/>
    <property type="molecule type" value="Genomic_DNA"/>
</dbReference>
<evidence type="ECO:0000256" key="5">
    <source>
        <dbReference type="ARBA" id="ARBA00023128"/>
    </source>
</evidence>
<name>A0A9P4WUV9_9PLEO</name>
<comment type="subcellular location">
    <subcellularLocation>
        <location evidence="1">Mitochondrion outer membrane</location>
        <topology evidence="1">Peripheral membrane protein</topology>
    </subcellularLocation>
</comment>
<evidence type="ECO:0000313" key="7">
    <source>
        <dbReference type="EMBL" id="KAF3042662.1"/>
    </source>
</evidence>
<comment type="similarity">
    <text evidence="2">Belongs to the FMP52 family.</text>
</comment>
<accession>A0A9P4WUV9</accession>
<dbReference type="AlphaFoldDB" id="A0A9P4WUV9"/>
<keyword evidence="5" id="KW-0496">Mitochondrion</keyword>
<evidence type="ECO:0000313" key="8">
    <source>
        <dbReference type="Proteomes" id="UP000758155"/>
    </source>
</evidence>
<gene>
    <name evidence="7" type="primary">FMP52</name>
    <name evidence="7" type="ORF">E8E12_006010</name>
</gene>
<evidence type="ECO:0000256" key="1">
    <source>
        <dbReference type="ARBA" id="ARBA00004450"/>
    </source>
</evidence>
<protein>
    <submittedName>
        <fullName evidence="7">Protein fmp52, mitochondrial</fullName>
    </submittedName>
</protein>
<proteinExistence type="inferred from homology"/>
<dbReference type="GO" id="GO:0051170">
    <property type="term" value="P:import into nucleus"/>
    <property type="evidence" value="ECO:0007669"/>
    <property type="project" value="TreeGrafter"/>
</dbReference>
<sequence>MTTAVVAGSTGLVGSNILSQLLAHPSFSSVYAYARRDLPNPTATTKLNPLTSTDTSTWTSMFPRSPAPSIFFSGLGTTKAQAGSIEAQRKIDYDLNLALAKAAKDAGVDTYVLISSGSANSQSSFAYIKMKGELEDSVKALGFKHTVVVRPGLILGGREDSRPAEFAIQKVAGLFKSVTPKLTDFWAQDAATIARAAVNAGVQCVDGKKEEGVWVLGQDEINTLGKASVDDERAL</sequence>
<organism evidence="7 8">
    <name type="scientific">Didymella heteroderae</name>
    <dbReference type="NCBI Taxonomy" id="1769908"/>
    <lineage>
        <taxon>Eukaryota</taxon>
        <taxon>Fungi</taxon>
        <taxon>Dikarya</taxon>
        <taxon>Ascomycota</taxon>
        <taxon>Pezizomycotina</taxon>
        <taxon>Dothideomycetes</taxon>
        <taxon>Pleosporomycetidae</taxon>
        <taxon>Pleosporales</taxon>
        <taxon>Pleosporineae</taxon>
        <taxon>Didymellaceae</taxon>
        <taxon>Didymella</taxon>
    </lineage>
</organism>
<keyword evidence="6" id="KW-0472">Membrane</keyword>
<dbReference type="InterPro" id="IPR014843">
    <property type="entry name" value="Him1/Fmp52"/>
</dbReference>